<dbReference type="InterPro" id="IPR010426">
    <property type="entry name" value="MTTB_MeTrfase"/>
</dbReference>
<dbReference type="GO" id="GO:0008168">
    <property type="term" value="F:methyltransferase activity"/>
    <property type="evidence" value="ECO:0007669"/>
    <property type="project" value="UniProtKB-KW"/>
</dbReference>
<protein>
    <submittedName>
        <fullName evidence="4">Trimethylamine methyltransferase</fullName>
    </submittedName>
</protein>
<evidence type="ECO:0000256" key="1">
    <source>
        <dbReference type="ARBA" id="ARBA00007137"/>
    </source>
</evidence>
<keyword evidence="3 4" id="KW-0808">Transferase</keyword>
<accession>A0A3G1L2I3</accession>
<dbReference type="Proteomes" id="UP000323521">
    <property type="component" value="Chromosome"/>
</dbReference>
<dbReference type="AlphaFoldDB" id="A0A3G1L2I3"/>
<keyword evidence="5" id="KW-1185">Reference proteome</keyword>
<dbReference type="GO" id="GO:0015948">
    <property type="term" value="P:methanogenesis"/>
    <property type="evidence" value="ECO:0007669"/>
    <property type="project" value="InterPro"/>
</dbReference>
<comment type="similarity">
    <text evidence="1">Belongs to the trimethylamine methyltransferase family.</text>
</comment>
<evidence type="ECO:0000256" key="2">
    <source>
        <dbReference type="ARBA" id="ARBA00022603"/>
    </source>
</evidence>
<proteinExistence type="inferred from homology"/>
<dbReference type="EMBL" id="CP017634">
    <property type="protein sequence ID" value="ATW28871.1"/>
    <property type="molecule type" value="Genomic_DNA"/>
</dbReference>
<dbReference type="KEGG" id="fwa:DCMF_24220"/>
<organism evidence="4 5">
    <name type="scientific">Formimonas warabiya</name>
    <dbReference type="NCBI Taxonomy" id="1761012"/>
    <lineage>
        <taxon>Bacteria</taxon>
        <taxon>Bacillati</taxon>
        <taxon>Bacillota</taxon>
        <taxon>Clostridia</taxon>
        <taxon>Eubacteriales</taxon>
        <taxon>Peptococcaceae</taxon>
        <taxon>Candidatus Formimonas</taxon>
    </lineage>
</organism>
<evidence type="ECO:0000256" key="3">
    <source>
        <dbReference type="ARBA" id="ARBA00022679"/>
    </source>
</evidence>
<dbReference type="GO" id="GO:0032259">
    <property type="term" value="P:methylation"/>
    <property type="evidence" value="ECO:0007669"/>
    <property type="project" value="UniProtKB-KW"/>
</dbReference>
<dbReference type="Pfam" id="PF06253">
    <property type="entry name" value="MTTB"/>
    <property type="match status" value="1"/>
</dbReference>
<evidence type="ECO:0000313" key="5">
    <source>
        <dbReference type="Proteomes" id="UP000323521"/>
    </source>
</evidence>
<name>A0A3G1L2I3_FORW1</name>
<dbReference type="InterPro" id="IPR038601">
    <property type="entry name" value="MttB-like_sf"/>
</dbReference>
<sequence>MTADELYAVHCAILEVLQDSGLKVDSREAQAIFEGGGCKVNPKTNIVKIPADVVEDAICSAPSTFLLAGRNPKNDLVVGGKSSAFFNFGEAIYLYDPFTLAYRKSTKEDVGNAALICDAMEEMEICNRGMGADEYPGPIQSIHNADAIFSHTSKHCFIGPNSGYNYKKVVEMAAAIQGGMEALQERPIYSATVCPTSPLQLLPEMSDVVIEAARYGLPVNIVSMAMAGASSPVTLAGTLVTQGAEVLGGIVLNQLTRKGSPVTFGAVSTIMDMRLATAPVGAPELGMLSAAMANLAQYYKIPSFGAGG</sequence>
<dbReference type="Gene3D" id="3.20.20.480">
    <property type="entry name" value="Trimethylamine methyltransferase-like"/>
    <property type="match status" value="1"/>
</dbReference>
<gene>
    <name evidence="4" type="ORF">DCMF_24220</name>
</gene>
<evidence type="ECO:0000313" key="4">
    <source>
        <dbReference type="EMBL" id="ATW28871.1"/>
    </source>
</evidence>
<keyword evidence="2 4" id="KW-0489">Methyltransferase</keyword>
<reference evidence="4 5" key="1">
    <citation type="submission" date="2016-10" db="EMBL/GenBank/DDBJ databases">
        <title>Complete Genome Sequence of Peptococcaceae strain DCMF.</title>
        <authorList>
            <person name="Edwards R.J."/>
            <person name="Holland S.I."/>
            <person name="Deshpande N.P."/>
            <person name="Wong Y.K."/>
            <person name="Ertan H."/>
            <person name="Manefield M."/>
            <person name="Russell T.L."/>
            <person name="Lee M.J."/>
        </authorList>
    </citation>
    <scope>NUCLEOTIDE SEQUENCE [LARGE SCALE GENOMIC DNA]</scope>
    <source>
        <strain evidence="4 5">DCMF</strain>
    </source>
</reference>